<evidence type="ECO:0000313" key="2">
    <source>
        <dbReference type="Proteomes" id="UP000314294"/>
    </source>
</evidence>
<proteinExistence type="predicted"/>
<dbReference type="EMBL" id="SRLO01001052">
    <property type="protein sequence ID" value="TNN42222.1"/>
    <property type="molecule type" value="Genomic_DNA"/>
</dbReference>
<reference evidence="1 2" key="1">
    <citation type="submission" date="2019-03" db="EMBL/GenBank/DDBJ databases">
        <title>First draft genome of Liparis tanakae, snailfish: a comprehensive survey of snailfish specific genes.</title>
        <authorList>
            <person name="Kim W."/>
            <person name="Song I."/>
            <person name="Jeong J.-H."/>
            <person name="Kim D."/>
            <person name="Kim S."/>
            <person name="Ryu S."/>
            <person name="Song J.Y."/>
            <person name="Lee S.K."/>
        </authorList>
    </citation>
    <scope>NUCLEOTIDE SEQUENCE [LARGE SCALE GENOMIC DNA]</scope>
    <source>
        <tissue evidence="1">Muscle</tissue>
    </source>
</reference>
<protein>
    <submittedName>
        <fullName evidence="1">Uncharacterized protein</fullName>
    </submittedName>
</protein>
<dbReference type="AlphaFoldDB" id="A0A4Z2FPG9"/>
<keyword evidence="2" id="KW-1185">Reference proteome</keyword>
<comment type="caution">
    <text evidence="1">The sequence shown here is derived from an EMBL/GenBank/DDBJ whole genome shotgun (WGS) entry which is preliminary data.</text>
</comment>
<evidence type="ECO:0000313" key="1">
    <source>
        <dbReference type="EMBL" id="TNN42222.1"/>
    </source>
</evidence>
<accession>A0A4Z2FPG9</accession>
<organism evidence="1 2">
    <name type="scientific">Liparis tanakae</name>
    <name type="common">Tanaka's snailfish</name>
    <dbReference type="NCBI Taxonomy" id="230148"/>
    <lineage>
        <taxon>Eukaryota</taxon>
        <taxon>Metazoa</taxon>
        <taxon>Chordata</taxon>
        <taxon>Craniata</taxon>
        <taxon>Vertebrata</taxon>
        <taxon>Euteleostomi</taxon>
        <taxon>Actinopterygii</taxon>
        <taxon>Neopterygii</taxon>
        <taxon>Teleostei</taxon>
        <taxon>Neoteleostei</taxon>
        <taxon>Acanthomorphata</taxon>
        <taxon>Eupercaria</taxon>
        <taxon>Perciformes</taxon>
        <taxon>Cottioidei</taxon>
        <taxon>Cottales</taxon>
        <taxon>Liparidae</taxon>
        <taxon>Liparis</taxon>
    </lineage>
</organism>
<dbReference type="Proteomes" id="UP000314294">
    <property type="component" value="Unassembled WGS sequence"/>
</dbReference>
<gene>
    <name evidence="1" type="ORF">EYF80_047618</name>
</gene>
<name>A0A4Z2FPG9_9TELE</name>
<sequence length="96" mass="10729">MQHVLTRWLRMFGGLQRQPYAHTPPSILGEINPRQVPRPILTLMNKGGGHHVDSGSRSRTYDLATLLTAAHRDQSSLRLLRMPQGEMMLQSGSDVG</sequence>